<dbReference type="Gene3D" id="3.30.420.40">
    <property type="match status" value="1"/>
</dbReference>
<keyword evidence="3" id="KW-1185">Reference proteome</keyword>
<dbReference type="EMBL" id="PYLS01000008">
    <property type="protein sequence ID" value="PST81773.1"/>
    <property type="molecule type" value="Genomic_DNA"/>
</dbReference>
<dbReference type="SUPFAM" id="SSF53067">
    <property type="entry name" value="Actin-like ATPase domain"/>
    <property type="match status" value="2"/>
</dbReference>
<dbReference type="Gene3D" id="3.30.420.150">
    <property type="entry name" value="Exopolyphosphatase. Domain 2"/>
    <property type="match status" value="1"/>
</dbReference>
<reference evidence="2 3" key="1">
    <citation type="submission" date="2018-03" db="EMBL/GenBank/DDBJ databases">
        <authorList>
            <person name="Keele B.F."/>
        </authorList>
    </citation>
    <scope>NUCLEOTIDE SEQUENCE [LARGE SCALE GENOMIC DNA]</scope>
    <source>
        <strain evidence="2 3">YL28-9</strain>
    </source>
</reference>
<feature type="domain" description="Ppx/GppA phosphatase N-terminal" evidence="1">
    <location>
        <begin position="17"/>
        <end position="304"/>
    </location>
</feature>
<accession>A0A2T3HH97</accession>
<gene>
    <name evidence="2" type="ORF">C7T94_18045</name>
</gene>
<dbReference type="OrthoDB" id="9814545at2"/>
<comment type="caution">
    <text evidence="2">The sequence shown here is derived from an EMBL/GenBank/DDBJ whole genome shotgun (WGS) entry which is preliminary data.</text>
</comment>
<dbReference type="InterPro" id="IPR003695">
    <property type="entry name" value="Ppx_GppA_N"/>
</dbReference>
<protein>
    <submittedName>
        <fullName evidence="2">Exopolyphosphatase</fullName>
    </submittedName>
</protein>
<dbReference type="Proteomes" id="UP000240912">
    <property type="component" value="Unassembled WGS sequence"/>
</dbReference>
<dbReference type="Pfam" id="PF02541">
    <property type="entry name" value="Ppx-GppA"/>
    <property type="match status" value="1"/>
</dbReference>
<organism evidence="2 3">
    <name type="scientific">Pedobacter yulinensis</name>
    <dbReference type="NCBI Taxonomy" id="2126353"/>
    <lineage>
        <taxon>Bacteria</taxon>
        <taxon>Pseudomonadati</taxon>
        <taxon>Bacteroidota</taxon>
        <taxon>Sphingobacteriia</taxon>
        <taxon>Sphingobacteriales</taxon>
        <taxon>Sphingobacteriaceae</taxon>
        <taxon>Pedobacter</taxon>
    </lineage>
</organism>
<evidence type="ECO:0000313" key="2">
    <source>
        <dbReference type="EMBL" id="PST81773.1"/>
    </source>
</evidence>
<dbReference type="InterPro" id="IPR050273">
    <property type="entry name" value="GppA/Ppx_hydrolase"/>
</dbReference>
<proteinExistence type="predicted"/>
<sequence length="305" mass="32887">MRAAIIDMGTNTFHLLVANVVGAGYEILYRTSLPVKLGQGRINENILIPEAMQRGIAALKTFAATIEEYGATEIRATATSAVRSARNGREFVALVKNETGIEVKVISGDTEAQLIYQGVRLTGAIEGTSLIMDIGGGSVEFILCTADEVIWKKSYDIGAARLMQQFFHSDPLTAGEREAMRAHFVPLLEDLVAVCRAQQPQTLIGSAGAFETFIQLLAAQQGAALDLSQVAAADIDIEAYRVLSLSLQQATHAERASMKGMIPLRVDMIVVAALLTDYMLDQLNPGRLRLSTFDLKMGVLAAMLG</sequence>
<dbReference type="AlphaFoldDB" id="A0A2T3HH97"/>
<dbReference type="GO" id="GO:0016462">
    <property type="term" value="F:pyrophosphatase activity"/>
    <property type="evidence" value="ECO:0007669"/>
    <property type="project" value="TreeGrafter"/>
</dbReference>
<evidence type="ECO:0000313" key="3">
    <source>
        <dbReference type="Proteomes" id="UP000240912"/>
    </source>
</evidence>
<name>A0A2T3HH97_9SPHI</name>
<evidence type="ECO:0000259" key="1">
    <source>
        <dbReference type="Pfam" id="PF02541"/>
    </source>
</evidence>
<dbReference type="PANTHER" id="PTHR30005:SF0">
    <property type="entry name" value="RETROGRADE REGULATION PROTEIN 2"/>
    <property type="match status" value="1"/>
</dbReference>
<dbReference type="RefSeq" id="WP_107217294.1">
    <property type="nucleotide sequence ID" value="NZ_KZ686272.1"/>
</dbReference>
<dbReference type="InterPro" id="IPR043129">
    <property type="entry name" value="ATPase_NBD"/>
</dbReference>
<dbReference type="CDD" id="cd24055">
    <property type="entry name" value="ASKHA_NBD_ChPPX-like"/>
    <property type="match status" value="1"/>
</dbReference>
<dbReference type="PANTHER" id="PTHR30005">
    <property type="entry name" value="EXOPOLYPHOSPHATASE"/>
    <property type="match status" value="1"/>
</dbReference>